<organism evidence="2 3">
    <name type="scientific">Caulobacter segnis</name>
    <dbReference type="NCBI Taxonomy" id="88688"/>
    <lineage>
        <taxon>Bacteria</taxon>
        <taxon>Pseudomonadati</taxon>
        <taxon>Pseudomonadota</taxon>
        <taxon>Alphaproteobacteria</taxon>
        <taxon>Caulobacterales</taxon>
        <taxon>Caulobacteraceae</taxon>
        <taxon>Caulobacter</taxon>
    </lineage>
</organism>
<protein>
    <submittedName>
        <fullName evidence="2">Uncharacterized protein</fullName>
    </submittedName>
</protein>
<gene>
    <name evidence="2" type="ORF">MZV50_00215</name>
</gene>
<dbReference type="EMBL" id="CP096040">
    <property type="protein sequence ID" value="USQ96068.1"/>
    <property type="molecule type" value="Genomic_DNA"/>
</dbReference>
<keyword evidence="1" id="KW-0472">Membrane</keyword>
<name>A0ABY4ZTC0_9CAUL</name>
<evidence type="ECO:0000313" key="2">
    <source>
        <dbReference type="EMBL" id="USQ96068.1"/>
    </source>
</evidence>
<evidence type="ECO:0000313" key="3">
    <source>
        <dbReference type="Proteomes" id="UP001057520"/>
    </source>
</evidence>
<evidence type="ECO:0000256" key="1">
    <source>
        <dbReference type="SAM" id="Phobius"/>
    </source>
</evidence>
<keyword evidence="1" id="KW-1133">Transmembrane helix</keyword>
<dbReference type="Proteomes" id="UP001057520">
    <property type="component" value="Chromosome"/>
</dbReference>
<keyword evidence="1" id="KW-0812">Transmembrane</keyword>
<proteinExistence type="predicted"/>
<sequence>MTRQKIIFAIVLIAVGLFIASMVGSMFARRQVLPNGYALSVGGRGEIWLRSPDGRTLTTDVTSVWTSPDRMLVERHTTDEKPPFKLLDCDYQVADGRGPLRPIMKAEALAMLGSLERQSASAKTCVQ</sequence>
<feature type="transmembrane region" description="Helical" evidence="1">
    <location>
        <begin position="6"/>
        <end position="28"/>
    </location>
</feature>
<accession>A0ABY4ZTC0</accession>
<reference evidence="2 3" key="1">
    <citation type="submission" date="2022-04" db="EMBL/GenBank/DDBJ databases">
        <title>Genome sequence of soybean root-associated Caulobacter segnis RL271.</title>
        <authorList>
            <person name="Longley R."/>
            <person name="Bonito G."/>
            <person name="Trigodet F."/>
            <person name="Crosson S."/>
            <person name="Fiebig A."/>
        </authorList>
    </citation>
    <scope>NUCLEOTIDE SEQUENCE [LARGE SCALE GENOMIC DNA]</scope>
    <source>
        <strain evidence="2 3">RL271</strain>
    </source>
</reference>
<keyword evidence="3" id="KW-1185">Reference proteome</keyword>